<dbReference type="PANTHER" id="PTHR40682:SF1">
    <property type="entry name" value="CHROMOSOME UNDETERMINED SCAFFOLD_48, WHOLE GENOME SHOTGUN SEQUENCE"/>
    <property type="match status" value="1"/>
</dbReference>
<dbReference type="RefSeq" id="XP_028885810.1">
    <property type="nucleotide sequence ID" value="XM_029022995.1"/>
</dbReference>
<protein>
    <submittedName>
        <fullName evidence="2">Uncharacterized protein</fullName>
    </submittedName>
</protein>
<dbReference type="EMBL" id="NBCO01000005">
    <property type="protein sequence ID" value="ORC91744.1"/>
    <property type="molecule type" value="Genomic_DNA"/>
</dbReference>
<reference evidence="2 3" key="1">
    <citation type="submission" date="2017-03" db="EMBL/GenBank/DDBJ databases">
        <title>An alternative strategy for trypanosome survival in the mammalian bloodstream revealed through genome and transcriptome analysis of the ubiquitous bovine parasite Trypanosoma (Megatrypanum) theileri.</title>
        <authorList>
            <person name="Kelly S."/>
            <person name="Ivens A."/>
            <person name="Mott A."/>
            <person name="O'Neill E."/>
            <person name="Emms D."/>
            <person name="Macleod O."/>
            <person name="Voorheis P."/>
            <person name="Matthews J."/>
            <person name="Matthews K."/>
            <person name="Carrington M."/>
        </authorList>
    </citation>
    <scope>NUCLEOTIDE SEQUENCE [LARGE SCALE GENOMIC DNA]</scope>
    <source>
        <strain evidence="2">Edinburgh</strain>
    </source>
</reference>
<accession>A0A1X0P479</accession>
<dbReference type="Proteomes" id="UP000192257">
    <property type="component" value="Unassembled WGS sequence"/>
</dbReference>
<evidence type="ECO:0000256" key="1">
    <source>
        <dbReference type="SAM" id="MobiDB-lite"/>
    </source>
</evidence>
<gene>
    <name evidence="2" type="ORF">TM35_000053400</name>
</gene>
<feature type="region of interest" description="Disordered" evidence="1">
    <location>
        <begin position="209"/>
        <end position="245"/>
    </location>
</feature>
<feature type="compositionally biased region" description="Polar residues" evidence="1">
    <location>
        <begin position="322"/>
        <end position="332"/>
    </location>
</feature>
<sequence length="512" mass="56937">MTERNWALGENGAKVVEVSHEAARVASEASNLLVEREDLLWITGDAPQHVTLQIANPHPPLQYVGWHVWHDYLTNPKTVEVASGESCEDMVAQLVCQAVPGAGTQIWKLPSPIPSNHMFIRMKILETFGSGPTYMNHVVVFANDPGARFRGLRGGDFSVAKTKEGSSGRMSVLLKELDEDIRALHPIKTVTPKKNMLLYVPQEPMLVYPQEEEEEGEEEEEVPSPPLRGQGQRRGNSGSCEASHCPHRRCSAENFASVGNGVPVTQTVEVQKSFNDRLCMLEQAVASLTQSLNHQREDLTMIKTALLQQASERRRELEHRLTTAQVSSGQERQQLEHKKSSRASHHHYNHQVSVDFPEDALRTFVEGVVAPLLHKHTKRTESHTIKKLDDFLKDIVTEITQAVDIRVRSHLQQALPSHESSNVNMPYYSSDNRRAMHTPISQTNKVQPSVHGDYRSAAGTVPPYPISSYAGLPVSSISSPCRDTSGVPVSIIRETFAESDSKLLGRTSARSE</sequence>
<evidence type="ECO:0000313" key="2">
    <source>
        <dbReference type="EMBL" id="ORC91744.1"/>
    </source>
</evidence>
<dbReference type="OrthoDB" id="313433at2759"/>
<organism evidence="2 3">
    <name type="scientific">Trypanosoma theileri</name>
    <dbReference type="NCBI Taxonomy" id="67003"/>
    <lineage>
        <taxon>Eukaryota</taxon>
        <taxon>Discoba</taxon>
        <taxon>Euglenozoa</taxon>
        <taxon>Kinetoplastea</taxon>
        <taxon>Metakinetoplastina</taxon>
        <taxon>Trypanosomatida</taxon>
        <taxon>Trypanosomatidae</taxon>
        <taxon>Trypanosoma</taxon>
    </lineage>
</organism>
<dbReference type="GeneID" id="39982775"/>
<name>A0A1X0P479_9TRYP</name>
<proteinExistence type="predicted"/>
<dbReference type="PANTHER" id="PTHR40682">
    <property type="entry name" value="F5/8 TYPE C DOMAIN CONTAINING PROTEIN"/>
    <property type="match status" value="1"/>
</dbReference>
<feature type="compositionally biased region" description="Basic residues" evidence="1">
    <location>
        <begin position="339"/>
        <end position="349"/>
    </location>
</feature>
<feature type="region of interest" description="Disordered" evidence="1">
    <location>
        <begin position="321"/>
        <end position="349"/>
    </location>
</feature>
<feature type="compositionally biased region" description="Acidic residues" evidence="1">
    <location>
        <begin position="210"/>
        <end position="222"/>
    </location>
</feature>
<comment type="caution">
    <text evidence="2">The sequence shown here is derived from an EMBL/GenBank/DDBJ whole genome shotgun (WGS) entry which is preliminary data.</text>
</comment>
<evidence type="ECO:0000313" key="3">
    <source>
        <dbReference type="Proteomes" id="UP000192257"/>
    </source>
</evidence>
<keyword evidence="3" id="KW-1185">Reference proteome</keyword>
<dbReference type="VEuPathDB" id="TriTrypDB:TM35_000053400"/>
<dbReference type="AlphaFoldDB" id="A0A1X0P479"/>